<dbReference type="Pfam" id="PF03816">
    <property type="entry name" value="LytR_cpsA_psr"/>
    <property type="match status" value="1"/>
</dbReference>
<accession>A0A0G0BK90</accession>
<dbReference type="PATRIC" id="fig|1618586.3.peg.558"/>
<protein>
    <submittedName>
        <fullName evidence="3">Cell envelope-related transcriptional attenuator</fullName>
    </submittedName>
</protein>
<dbReference type="InterPro" id="IPR050922">
    <property type="entry name" value="LytR/CpsA/Psr_CW_biosynth"/>
</dbReference>
<proteinExistence type="inferred from homology"/>
<dbReference type="PANTHER" id="PTHR33392">
    <property type="entry name" value="POLYISOPRENYL-TEICHOIC ACID--PEPTIDOGLYCAN TEICHOIC ACID TRANSFERASE TAGU"/>
    <property type="match status" value="1"/>
</dbReference>
<dbReference type="EMBL" id="LBOI01000009">
    <property type="protein sequence ID" value="KKP31472.1"/>
    <property type="molecule type" value="Genomic_DNA"/>
</dbReference>
<dbReference type="AlphaFoldDB" id="A0A0G0BK90"/>
<evidence type="ECO:0000256" key="1">
    <source>
        <dbReference type="ARBA" id="ARBA00006068"/>
    </source>
</evidence>
<feature type="domain" description="Cell envelope-related transcriptional attenuator" evidence="2">
    <location>
        <begin position="83"/>
        <end position="251"/>
    </location>
</feature>
<name>A0A0G0BK90_9BACT</name>
<gene>
    <name evidence="3" type="ORF">UR21_C0009G0053</name>
</gene>
<dbReference type="PANTHER" id="PTHR33392:SF6">
    <property type="entry name" value="POLYISOPRENYL-TEICHOIC ACID--PEPTIDOGLYCAN TEICHOIC ACID TRANSFERASE TAGU"/>
    <property type="match status" value="1"/>
</dbReference>
<organism evidence="3 4">
    <name type="scientific">Candidatus Woesebacteria bacterium GW2011_GWC2_31_9</name>
    <dbReference type="NCBI Taxonomy" id="1618586"/>
    <lineage>
        <taxon>Bacteria</taxon>
        <taxon>Candidatus Woeseibacteriota</taxon>
    </lineage>
</organism>
<dbReference type="Gene3D" id="3.40.630.190">
    <property type="entry name" value="LCP protein"/>
    <property type="match status" value="1"/>
</dbReference>
<reference evidence="3 4" key="1">
    <citation type="journal article" date="2015" name="Nature">
        <title>rRNA introns, odd ribosomes, and small enigmatic genomes across a large radiation of phyla.</title>
        <authorList>
            <person name="Brown C.T."/>
            <person name="Hug L.A."/>
            <person name="Thomas B.C."/>
            <person name="Sharon I."/>
            <person name="Castelle C.J."/>
            <person name="Singh A."/>
            <person name="Wilkins M.J."/>
            <person name="Williams K.H."/>
            <person name="Banfield J.F."/>
        </authorList>
    </citation>
    <scope>NUCLEOTIDE SEQUENCE [LARGE SCALE GENOMIC DNA]</scope>
</reference>
<comment type="caution">
    <text evidence="3">The sequence shown here is derived from an EMBL/GenBank/DDBJ whole genome shotgun (WGS) entry which is preliminary data.</text>
</comment>
<comment type="similarity">
    <text evidence="1">Belongs to the LytR/CpsA/Psr (LCP) family.</text>
</comment>
<evidence type="ECO:0000313" key="4">
    <source>
        <dbReference type="Proteomes" id="UP000034803"/>
    </source>
</evidence>
<dbReference type="InterPro" id="IPR004474">
    <property type="entry name" value="LytR_CpsA_psr"/>
</dbReference>
<evidence type="ECO:0000259" key="2">
    <source>
        <dbReference type="Pfam" id="PF03816"/>
    </source>
</evidence>
<evidence type="ECO:0000313" key="3">
    <source>
        <dbReference type="EMBL" id="KKP31472.1"/>
    </source>
</evidence>
<sequence length="329" mass="36510">MKNKTLLFIIPIFLIGVVLGSFGYTKLFANKTNNTNEVTINPTPEISQEENLDTNTDKVVNKNLINILLLGSGGGGHSGGSLSDSIILVSVDTKNKKIGLISIPRDFWFSGHKINEDPSIKDAVTAITGFSVSNYISVDFNGFVKIIDGLGGIDVDIKKSYLDNFYPIKGLENETCGKNNEEITLLHQKYSGFELEKNFTCRYEKIEYGVGIAKMSGENTLKYVRSRHGDSDFGRSRRQFEVLIAITKKVKVEDFDKFLKIVKTDLESSKIKEIISKIENVLDYKISTVQLTDGNVLVSSKSLSGAYILIPKLGINNFISIKAFILNNI</sequence>
<dbReference type="Proteomes" id="UP000034803">
    <property type="component" value="Unassembled WGS sequence"/>
</dbReference>